<evidence type="ECO:0000313" key="2">
    <source>
        <dbReference type="Proteomes" id="UP000701853"/>
    </source>
</evidence>
<dbReference type="EMBL" id="JAHUZN010000001">
    <property type="protein sequence ID" value="KAG8503218.1"/>
    <property type="molecule type" value="Genomic_DNA"/>
</dbReference>
<evidence type="ECO:0000313" key="1">
    <source>
        <dbReference type="EMBL" id="KAG8503218.1"/>
    </source>
</evidence>
<dbReference type="AlphaFoldDB" id="A0A8J5ZJU9"/>
<reference evidence="1 2" key="1">
    <citation type="journal article" date="2021" name="bioRxiv">
        <title>The Gossypium anomalum genome as a resource for cotton improvement and evolutionary analysis of hybrid incompatibility.</title>
        <authorList>
            <person name="Grover C.E."/>
            <person name="Yuan D."/>
            <person name="Arick M.A."/>
            <person name="Miller E.R."/>
            <person name="Hu G."/>
            <person name="Peterson D.G."/>
            <person name="Wendel J.F."/>
            <person name="Udall J.A."/>
        </authorList>
    </citation>
    <scope>NUCLEOTIDE SEQUENCE [LARGE SCALE GENOMIC DNA]</scope>
    <source>
        <strain evidence="1">JFW-Udall</strain>
        <tissue evidence="1">Leaf</tissue>
    </source>
</reference>
<name>A0A8J5ZJU9_9ROSI</name>
<organism evidence="1 2">
    <name type="scientific">Gossypium anomalum</name>
    <dbReference type="NCBI Taxonomy" id="47600"/>
    <lineage>
        <taxon>Eukaryota</taxon>
        <taxon>Viridiplantae</taxon>
        <taxon>Streptophyta</taxon>
        <taxon>Embryophyta</taxon>
        <taxon>Tracheophyta</taxon>
        <taxon>Spermatophyta</taxon>
        <taxon>Magnoliopsida</taxon>
        <taxon>eudicotyledons</taxon>
        <taxon>Gunneridae</taxon>
        <taxon>Pentapetalae</taxon>
        <taxon>rosids</taxon>
        <taxon>malvids</taxon>
        <taxon>Malvales</taxon>
        <taxon>Malvaceae</taxon>
        <taxon>Malvoideae</taxon>
        <taxon>Gossypium</taxon>
    </lineage>
</organism>
<sequence>MIQEQVLLPCNIQKVIMSWQLEFNWMCSRLKGKSLITVILKLTWNAFIYAIWRERNPRQFRQQISSEEVINRSIKEVISFSA</sequence>
<proteinExistence type="predicted"/>
<dbReference type="Proteomes" id="UP000701853">
    <property type="component" value="Chromosome 1"/>
</dbReference>
<dbReference type="OrthoDB" id="1938430at2759"/>
<protein>
    <submittedName>
        <fullName evidence="1">Uncharacterized protein</fullName>
    </submittedName>
</protein>
<accession>A0A8J5ZJU9</accession>
<keyword evidence="2" id="KW-1185">Reference proteome</keyword>
<gene>
    <name evidence="1" type="ORF">CXB51_001073</name>
</gene>
<comment type="caution">
    <text evidence="1">The sequence shown here is derived from an EMBL/GenBank/DDBJ whole genome shotgun (WGS) entry which is preliminary data.</text>
</comment>